<reference evidence="9" key="3">
    <citation type="submission" date="2015-04" db="UniProtKB">
        <authorList>
            <consortium name="EnsemblPlants"/>
        </authorList>
    </citation>
    <scope>IDENTIFICATION</scope>
</reference>
<dbReference type="GO" id="GO:0005576">
    <property type="term" value="C:extracellular region"/>
    <property type="evidence" value="ECO:0007669"/>
    <property type="project" value="UniProtKB-SubCell"/>
</dbReference>
<evidence type="ECO:0000256" key="7">
    <source>
        <dbReference type="SAM" id="SignalP"/>
    </source>
</evidence>
<evidence type="ECO:0000256" key="1">
    <source>
        <dbReference type="ARBA" id="ARBA00004613"/>
    </source>
</evidence>
<comment type="subcellular location">
    <subcellularLocation>
        <location evidence="1">Secreted</location>
    </subcellularLocation>
</comment>
<dbReference type="GO" id="GO:0004568">
    <property type="term" value="F:chitinase activity"/>
    <property type="evidence" value="ECO:0007669"/>
    <property type="project" value="TreeGrafter"/>
</dbReference>
<name>A0A0D9WEC4_9ORYZ</name>
<dbReference type="HOGENOM" id="CLU_007818_0_1_1"/>
<dbReference type="PROSITE" id="PS51910">
    <property type="entry name" value="GH18_2"/>
    <property type="match status" value="1"/>
</dbReference>
<dbReference type="eggNOG" id="KOG4701">
    <property type="taxonomic scope" value="Eukaryota"/>
</dbReference>
<evidence type="ECO:0000259" key="8">
    <source>
        <dbReference type="PROSITE" id="PS51910"/>
    </source>
</evidence>
<evidence type="ECO:0000256" key="5">
    <source>
        <dbReference type="ARBA" id="ARBA00023157"/>
    </source>
</evidence>
<dbReference type="Proteomes" id="UP000032180">
    <property type="component" value="Chromosome 5"/>
</dbReference>
<protein>
    <recommendedName>
        <fullName evidence="8">GH18 domain-containing protein</fullName>
    </recommendedName>
</protein>
<reference evidence="10" key="2">
    <citation type="submission" date="2013-12" db="EMBL/GenBank/DDBJ databases">
        <authorList>
            <person name="Yu Y."/>
            <person name="Lee S."/>
            <person name="de Baynast K."/>
            <person name="Wissotski M."/>
            <person name="Liu L."/>
            <person name="Talag J."/>
            <person name="Goicoechea J."/>
            <person name="Angelova A."/>
            <person name="Jetty R."/>
            <person name="Kudrna D."/>
            <person name="Golser W."/>
            <person name="Rivera L."/>
            <person name="Zhang J."/>
            <person name="Wing R."/>
        </authorList>
    </citation>
    <scope>NUCLEOTIDE SEQUENCE</scope>
</reference>
<dbReference type="InterPro" id="IPR045321">
    <property type="entry name" value="Cts1-like"/>
</dbReference>
<dbReference type="AlphaFoldDB" id="A0A0D9WEC4"/>
<dbReference type="GO" id="GO:0005975">
    <property type="term" value="P:carbohydrate metabolic process"/>
    <property type="evidence" value="ECO:0007669"/>
    <property type="project" value="InterPro"/>
</dbReference>
<reference evidence="9 10" key="1">
    <citation type="submission" date="2012-08" db="EMBL/GenBank/DDBJ databases">
        <title>Oryza genome evolution.</title>
        <authorList>
            <person name="Wing R.A."/>
        </authorList>
    </citation>
    <scope>NUCLEOTIDE SEQUENCE</scope>
</reference>
<dbReference type="Gramene" id="LPERR05G07300.1">
    <property type="protein sequence ID" value="LPERR05G07300.1"/>
    <property type="gene ID" value="LPERR05G07300"/>
</dbReference>
<sequence>MALTQRLVSLAVLLLFSACLATGDTVVFWGRNKYEGSLREACDNSHYTTVVISFLSAFGHGTYKLDISGHPVSAVGEDIKYCQSKGKSVLLAIGGQGGEYSLPSSKAATELHDYLWNTYLRGNGANRPFGDAVVDGIDFFIDQGATEHYDEVARLLYEHNKPNVCRATVCVMLTATARCGFPDQRLEAALDTGLFNRIHVKLFGDGRCPKAQRRATFERWAAAYPGRVLVGVVASQDADAEAYIAPESLYNELLQYFNKLPNFGGVMIWNRYYDKLTNYSARAHL</sequence>
<evidence type="ECO:0000313" key="10">
    <source>
        <dbReference type="Proteomes" id="UP000032180"/>
    </source>
</evidence>
<evidence type="ECO:0000256" key="4">
    <source>
        <dbReference type="ARBA" id="ARBA00022821"/>
    </source>
</evidence>
<evidence type="ECO:0000256" key="6">
    <source>
        <dbReference type="ARBA" id="ARBA00061481"/>
    </source>
</evidence>
<dbReference type="Gene3D" id="3.20.20.80">
    <property type="entry name" value="Glycosidases"/>
    <property type="match status" value="1"/>
</dbReference>
<dbReference type="InterPro" id="IPR050542">
    <property type="entry name" value="Glycosyl_Hydrlase18_Chitinase"/>
</dbReference>
<feature type="domain" description="GH18" evidence="8">
    <location>
        <begin position="23"/>
        <end position="285"/>
    </location>
</feature>
<dbReference type="PANTHER" id="PTHR45708">
    <property type="entry name" value="ENDOCHITINASE"/>
    <property type="match status" value="1"/>
</dbReference>
<keyword evidence="2" id="KW-0964">Secreted</keyword>
<keyword evidence="3 7" id="KW-0732">Signal</keyword>
<keyword evidence="5" id="KW-1015">Disulfide bond</keyword>
<proteinExistence type="inferred from homology"/>
<feature type="chain" id="PRO_5002348695" description="GH18 domain-containing protein" evidence="7">
    <location>
        <begin position="22"/>
        <end position="285"/>
    </location>
</feature>
<keyword evidence="10" id="KW-1185">Reference proteome</keyword>
<dbReference type="PANTHER" id="PTHR45708:SF11">
    <property type="entry name" value="XYLANASE INHIBITOR PROTEIN XIP"/>
    <property type="match status" value="1"/>
</dbReference>
<comment type="similarity">
    <text evidence="6">Belongs to the glycosyl hydrolase 18 family. Xylanase inhibitor subfamily.</text>
</comment>
<dbReference type="Pfam" id="PF00704">
    <property type="entry name" value="Glyco_hydro_18"/>
    <property type="match status" value="1"/>
</dbReference>
<organism evidence="9 10">
    <name type="scientific">Leersia perrieri</name>
    <dbReference type="NCBI Taxonomy" id="77586"/>
    <lineage>
        <taxon>Eukaryota</taxon>
        <taxon>Viridiplantae</taxon>
        <taxon>Streptophyta</taxon>
        <taxon>Embryophyta</taxon>
        <taxon>Tracheophyta</taxon>
        <taxon>Spermatophyta</taxon>
        <taxon>Magnoliopsida</taxon>
        <taxon>Liliopsida</taxon>
        <taxon>Poales</taxon>
        <taxon>Poaceae</taxon>
        <taxon>BOP clade</taxon>
        <taxon>Oryzoideae</taxon>
        <taxon>Oryzeae</taxon>
        <taxon>Oryzinae</taxon>
        <taxon>Leersia</taxon>
    </lineage>
</organism>
<dbReference type="InterPro" id="IPR001223">
    <property type="entry name" value="Glyco_hydro18_cat"/>
</dbReference>
<dbReference type="EnsemblPlants" id="LPERR05G07300.1">
    <property type="protein sequence ID" value="LPERR05G07300.1"/>
    <property type="gene ID" value="LPERR05G07300"/>
</dbReference>
<evidence type="ECO:0000313" key="9">
    <source>
        <dbReference type="EnsemblPlants" id="LPERR05G07300.1"/>
    </source>
</evidence>
<evidence type="ECO:0000256" key="3">
    <source>
        <dbReference type="ARBA" id="ARBA00022729"/>
    </source>
</evidence>
<accession>A0A0D9WEC4</accession>
<dbReference type="CDD" id="cd02877">
    <property type="entry name" value="GH18_hevamine_XipI_class_III"/>
    <property type="match status" value="1"/>
</dbReference>
<dbReference type="InterPro" id="IPR017853">
    <property type="entry name" value="GH"/>
</dbReference>
<dbReference type="PROSITE" id="PS51257">
    <property type="entry name" value="PROKAR_LIPOPROTEIN"/>
    <property type="match status" value="1"/>
</dbReference>
<keyword evidence="4" id="KW-0611">Plant defense</keyword>
<dbReference type="SUPFAM" id="SSF51445">
    <property type="entry name" value="(Trans)glycosidases"/>
    <property type="match status" value="1"/>
</dbReference>
<dbReference type="GO" id="GO:0004857">
    <property type="term" value="F:enzyme inhibitor activity"/>
    <property type="evidence" value="ECO:0007669"/>
    <property type="project" value="UniProtKB-ARBA"/>
</dbReference>
<dbReference type="FunFam" id="3.20.20.80:FF:000044">
    <property type="entry name" value="Chitinase III C10701-rice"/>
    <property type="match status" value="1"/>
</dbReference>
<feature type="signal peptide" evidence="7">
    <location>
        <begin position="1"/>
        <end position="21"/>
    </location>
</feature>
<dbReference type="GO" id="GO:0050832">
    <property type="term" value="P:defense response to fungus"/>
    <property type="evidence" value="ECO:0007669"/>
    <property type="project" value="UniProtKB-ARBA"/>
</dbReference>
<evidence type="ECO:0000256" key="2">
    <source>
        <dbReference type="ARBA" id="ARBA00022525"/>
    </source>
</evidence>